<dbReference type="InterPro" id="IPR001584">
    <property type="entry name" value="Integrase_cat-core"/>
</dbReference>
<name>Q5WMS6_ORYSJ</name>
<reference evidence="3" key="1">
    <citation type="journal article" date="2005" name="Nature">
        <title>The map-based sequence of the rice genome.</title>
        <authorList>
            <consortium name="International rice genome sequencing project (IRGSP)"/>
            <person name="Matsumoto T."/>
            <person name="Wu J."/>
            <person name="Kanamori H."/>
            <person name="Katayose Y."/>
            <person name="Fujisawa M."/>
            <person name="Namiki N."/>
            <person name="Mizuno H."/>
            <person name="Yamamoto K."/>
            <person name="Antonio B.A."/>
            <person name="Baba T."/>
            <person name="Sakata K."/>
            <person name="Nagamura Y."/>
            <person name="Aoki H."/>
            <person name="Arikawa K."/>
            <person name="Arita K."/>
            <person name="Bito T."/>
            <person name="Chiden Y."/>
            <person name="Fujitsuka N."/>
            <person name="Fukunaka R."/>
            <person name="Hamada M."/>
            <person name="Harada C."/>
            <person name="Hayashi A."/>
            <person name="Hijishita S."/>
            <person name="Honda M."/>
            <person name="Hosokawa S."/>
            <person name="Ichikawa Y."/>
            <person name="Idonuma A."/>
            <person name="Iijima M."/>
            <person name="Ikeda M."/>
            <person name="Ikeno M."/>
            <person name="Ito K."/>
            <person name="Ito S."/>
            <person name="Ito T."/>
            <person name="Ito Y."/>
            <person name="Ito Y."/>
            <person name="Iwabuchi A."/>
            <person name="Kamiya K."/>
            <person name="Karasawa W."/>
            <person name="Kurita K."/>
            <person name="Katagiri S."/>
            <person name="Kikuta A."/>
            <person name="Kobayashi H."/>
            <person name="Kobayashi N."/>
            <person name="Machita K."/>
            <person name="Maehara T."/>
            <person name="Masukawa M."/>
            <person name="Mizubayashi T."/>
            <person name="Mukai Y."/>
            <person name="Nagasaki H."/>
            <person name="Nagata Y."/>
            <person name="Naito S."/>
            <person name="Nakashima M."/>
            <person name="Nakama Y."/>
            <person name="Nakamichi Y."/>
            <person name="Nakamura M."/>
            <person name="Meguro A."/>
            <person name="Negishi M."/>
            <person name="Ohta I."/>
            <person name="Ohta T."/>
            <person name="Okamoto M."/>
            <person name="Ono N."/>
            <person name="Saji S."/>
            <person name="Sakaguchi M."/>
            <person name="Sakai K."/>
            <person name="Shibata M."/>
            <person name="Shimokawa T."/>
            <person name="Song J."/>
            <person name="Takazaki Y."/>
            <person name="Terasawa K."/>
            <person name="Tsugane M."/>
            <person name="Tsuji K."/>
            <person name="Ueda S."/>
            <person name="Waki K."/>
            <person name="Yamagata H."/>
            <person name="Yamamoto M."/>
            <person name="Yamamoto S."/>
            <person name="Yamane H."/>
            <person name="Yoshiki S."/>
            <person name="Yoshihara R."/>
            <person name="Yukawa K."/>
            <person name="Zhong H."/>
            <person name="Yano M."/>
            <person name="Yuan Q."/>
            <person name="Ouyang S."/>
            <person name="Liu J."/>
            <person name="Jones K.M."/>
            <person name="Gansberger K."/>
            <person name="Moffat K."/>
            <person name="Hill J."/>
            <person name="Bera J."/>
            <person name="Fadrosh D."/>
            <person name="Jin S."/>
            <person name="Johri S."/>
            <person name="Kim M."/>
            <person name="Overton L."/>
            <person name="Reardon M."/>
            <person name="Tsitrin T."/>
            <person name="Vuong H."/>
            <person name="Weaver B."/>
            <person name="Ciecko A."/>
            <person name="Tallon L."/>
            <person name="Jackson J."/>
            <person name="Pai G."/>
            <person name="Aken S.V."/>
            <person name="Utterback T."/>
            <person name="Reidmuller S."/>
            <person name="Feldblyum T."/>
            <person name="Hsiao J."/>
            <person name="Zismann V."/>
            <person name="Iobst S."/>
            <person name="de Vazeille A.R."/>
            <person name="Buell C.R."/>
            <person name="Ying K."/>
            <person name="Li Y."/>
            <person name="Lu T."/>
            <person name="Huang Y."/>
            <person name="Zhao Q."/>
            <person name="Feng Q."/>
            <person name="Zhang L."/>
            <person name="Zhu J."/>
            <person name="Weng Q."/>
            <person name="Mu J."/>
            <person name="Lu Y."/>
            <person name="Fan D."/>
            <person name="Liu Y."/>
            <person name="Guan J."/>
            <person name="Zhang Y."/>
            <person name="Yu S."/>
            <person name="Liu X."/>
            <person name="Zhang Y."/>
            <person name="Hong G."/>
            <person name="Han B."/>
            <person name="Choisne N."/>
            <person name="Demange N."/>
            <person name="Orjeda G."/>
            <person name="Samain S."/>
            <person name="Cattolico L."/>
            <person name="Pelletier E."/>
            <person name="Couloux A."/>
            <person name="Segurens B."/>
            <person name="Wincker P."/>
            <person name="D'Hont A."/>
            <person name="Scarpelli C."/>
            <person name="Weissenbach J."/>
            <person name="Salanoubat M."/>
            <person name="Quetier F."/>
            <person name="Yu Y."/>
            <person name="Kim H.R."/>
            <person name="Rambo T."/>
            <person name="Currie J."/>
            <person name="Collura K."/>
            <person name="Luo M."/>
            <person name="Yang T."/>
            <person name="Ammiraju J.S.S."/>
            <person name="Engler F."/>
            <person name="Soderlund C."/>
            <person name="Wing R.A."/>
            <person name="Palmer L.E."/>
            <person name="de la Bastide M."/>
            <person name="Spiegel L."/>
            <person name="Nascimento L."/>
            <person name="Zutavern T."/>
            <person name="O'Shaughnessy A."/>
            <person name="Dike S."/>
            <person name="Dedhia N."/>
            <person name="Preston R."/>
            <person name="Balija V."/>
            <person name="McCombie W.R."/>
            <person name="Chow T."/>
            <person name="Chen H."/>
            <person name="Chung M."/>
            <person name="Chen C."/>
            <person name="Shaw J."/>
            <person name="Wu H."/>
            <person name="Hsiao K."/>
            <person name="Chao Y."/>
            <person name="Chu M."/>
            <person name="Cheng C."/>
            <person name="Hour A."/>
            <person name="Lee P."/>
            <person name="Lin S."/>
            <person name="Lin Y."/>
            <person name="Liou J."/>
            <person name="Liu S."/>
            <person name="Hsing Y."/>
            <person name="Raghuvanshi S."/>
            <person name="Mohanty A."/>
            <person name="Bharti A.K."/>
            <person name="Gaur A."/>
            <person name="Gupta V."/>
            <person name="Kumar D."/>
            <person name="Ravi V."/>
            <person name="Vij S."/>
            <person name="Kapur A."/>
            <person name="Khurana P."/>
            <person name="Khurana P."/>
            <person name="Khurana J.P."/>
            <person name="Tyagi A.K."/>
            <person name="Gaikwad K."/>
            <person name="Singh A."/>
            <person name="Dalal V."/>
            <person name="Srivastava S."/>
            <person name="Dixit A."/>
            <person name="Pal A.K."/>
            <person name="Ghazi I.A."/>
            <person name="Yadav M."/>
            <person name="Pandit A."/>
            <person name="Bhargava A."/>
            <person name="Sureshbabu K."/>
            <person name="Batra K."/>
            <person name="Sharma T.R."/>
            <person name="Mohapatra T."/>
            <person name="Singh N.K."/>
            <person name="Messing J."/>
            <person name="Nelson A.B."/>
            <person name="Fuks G."/>
            <person name="Kavchok S."/>
            <person name="Keizer G."/>
            <person name="Linton E."/>
            <person name="Llaca V."/>
            <person name="Song R."/>
            <person name="Tanyolac B."/>
            <person name="Young S."/>
            <person name="Ho-Il K."/>
            <person name="Hahn J.H."/>
            <person name="Sangsakoo G."/>
            <person name="Vanavichit A."/>
            <person name="de Mattos Luiz.A.T."/>
            <person name="Zimmer P.D."/>
            <person name="Malone G."/>
            <person name="Dellagostin O."/>
            <person name="de Oliveira A.C."/>
            <person name="Bevan M."/>
            <person name="Bancroft I."/>
            <person name="Minx P."/>
            <person name="Cordum H."/>
            <person name="Wilson R."/>
            <person name="Cheng Z."/>
            <person name="Jin W."/>
            <person name="Jiang J."/>
            <person name="Leong S.A."/>
            <person name="Iwama H."/>
            <person name="Gojobori T."/>
            <person name="Itoh T."/>
            <person name="Niimura Y."/>
            <person name="Fujii Y."/>
            <person name="Habara T."/>
            <person name="Sakai H."/>
            <person name="Sato Y."/>
            <person name="Wilson G."/>
            <person name="Kumar K."/>
            <person name="McCouch S."/>
            <person name="Juretic N."/>
            <person name="Hoen D."/>
            <person name="Wright S."/>
            <person name="Bruskiewich R."/>
            <person name="Bureau T."/>
            <person name="Miyao A."/>
            <person name="Hirochika H."/>
            <person name="Nishikawa T."/>
            <person name="Kadowaki K."/>
            <person name="Sugiura M."/>
            <person name="Burr B."/>
            <person name="Sasaki T."/>
        </authorList>
    </citation>
    <scope>NUCLEOTIDE SEQUENCE [LARGE SCALE GENOMIC DNA]</scope>
    <source>
        <strain evidence="3">cv. Nipponbare</strain>
    </source>
</reference>
<accession>Q5WMS6</accession>
<organism evidence="2 3">
    <name type="scientific">Oryza sativa subsp. japonica</name>
    <name type="common">Rice</name>
    <dbReference type="NCBI Taxonomy" id="39947"/>
    <lineage>
        <taxon>Eukaryota</taxon>
        <taxon>Viridiplantae</taxon>
        <taxon>Streptophyta</taxon>
        <taxon>Embryophyta</taxon>
        <taxon>Tracheophyta</taxon>
        <taxon>Spermatophyta</taxon>
        <taxon>Magnoliopsida</taxon>
        <taxon>Liliopsida</taxon>
        <taxon>Poales</taxon>
        <taxon>Poaceae</taxon>
        <taxon>BOP clade</taxon>
        <taxon>Oryzoideae</taxon>
        <taxon>Oryzeae</taxon>
        <taxon>Oryzinae</taxon>
        <taxon>Oryza</taxon>
        <taxon>Oryza sativa</taxon>
    </lineage>
</organism>
<dbReference type="CDD" id="cd09272">
    <property type="entry name" value="RNase_HI_RT_Ty1"/>
    <property type="match status" value="1"/>
</dbReference>
<dbReference type="GO" id="GO:0015074">
    <property type="term" value="P:DNA integration"/>
    <property type="evidence" value="ECO:0007669"/>
    <property type="project" value="InterPro"/>
</dbReference>
<evidence type="ECO:0000313" key="2">
    <source>
        <dbReference type="EMBL" id="AAV32159.1"/>
    </source>
</evidence>
<dbReference type="SUPFAM" id="SSF53098">
    <property type="entry name" value="Ribonuclease H-like"/>
    <property type="match status" value="1"/>
</dbReference>
<dbReference type="Proteomes" id="UP000000763">
    <property type="component" value="Chromosome 5"/>
</dbReference>
<evidence type="ECO:0000259" key="1">
    <source>
        <dbReference type="PROSITE" id="PS50994"/>
    </source>
</evidence>
<dbReference type="InterPro" id="IPR039537">
    <property type="entry name" value="Retrotran_Ty1/copia-like"/>
</dbReference>
<protein>
    <recommendedName>
        <fullName evidence="1">Integrase catalytic domain-containing protein</fullName>
    </recommendedName>
</protein>
<sequence length="710" mass="79897">MKWSIRKEKGRVRHHNLVAIATSIATGVDLTIMSLKIAASQQHLVLLYQKSLKEKKSYEELRFEAHFNLTKERPEVESSHLAPIEPENNLVLFPEDTAALSVVDDMLIEYCSTDPLGDLLAEPPKFLERIQGDICGPIVPRSGPFRLKANYPEHRIQSIRMDNAAKFTSHAFDDYCMALGIQVQHYVPYVHTQNGLAESLIKRIKLIARPLLMNCKLPSSCWGHAVLHAADLVQLRPTAYHETSPMQLVHGNPLSISHLRVTKSFIPAQNAPERVEVPNKTTQLPLTKKRGRSMATQRETIANKQRKTVNANHPLVGTHQIDTIYQADRDSLQLSSVVHNAETRNSEDHRHIVSGDHDESIGVDEIAINYSETGESFDRRATIVDINFSEQIADCLQVDPEPRSIKECQKCSDWNKWKDAIDAELASLYKRELMDVVTAYLYGSLDFDIYIKVPDGIDIPNQKKILEKFNMDKSYPSKTPMVVRSLDVEKDPFRPKEDGEDVLGPDFPYLSAIGALMYLANSTRPDIAFLNHDSTFIGYTDAGYLSDPHNARSQIGFVLLQGGTAISWKSSKQTLVATSTNHSEIIALYEASRECVWLRRMVNYILTSCGIGSLESPTIIYEDNAACVVQMETVYIKSNITKHIAPKLFYPHELQQHGEINTLQTKSCDNLDDLFTKSLPYSTFFKCVKGISMRRLKNLQDSGGVSSSGK</sequence>
<dbReference type="EMBL" id="AC104712">
    <property type="protein sequence ID" value="AAV32159.1"/>
    <property type="molecule type" value="Genomic_DNA"/>
</dbReference>
<dbReference type="PANTHER" id="PTHR42648">
    <property type="entry name" value="TRANSPOSASE, PUTATIVE-RELATED"/>
    <property type="match status" value="1"/>
</dbReference>
<dbReference type="PANTHER" id="PTHR42648:SF25">
    <property type="entry name" value="RNA-DIRECTED DNA POLYMERASE"/>
    <property type="match status" value="1"/>
</dbReference>
<dbReference type="PROSITE" id="PS50994">
    <property type="entry name" value="INTEGRASE"/>
    <property type="match status" value="1"/>
</dbReference>
<proteinExistence type="predicted"/>
<reference evidence="3" key="2">
    <citation type="journal article" date="2008" name="Nucleic Acids Res.">
        <title>The rice annotation project database (RAP-DB): 2008 update.</title>
        <authorList>
            <consortium name="The rice annotation project (RAP)"/>
        </authorList>
    </citation>
    <scope>GENOME REANNOTATION</scope>
    <source>
        <strain evidence="3">cv. Nipponbare</strain>
    </source>
</reference>
<feature type="domain" description="Integrase catalytic" evidence="1">
    <location>
        <begin position="157"/>
        <end position="253"/>
    </location>
</feature>
<dbReference type="Gene3D" id="3.30.420.10">
    <property type="entry name" value="Ribonuclease H-like superfamily/Ribonuclease H"/>
    <property type="match status" value="1"/>
</dbReference>
<evidence type="ECO:0000313" key="3">
    <source>
        <dbReference type="Proteomes" id="UP000000763"/>
    </source>
</evidence>
<dbReference type="AlphaFoldDB" id="Q5WMS6"/>
<dbReference type="GO" id="GO:0003676">
    <property type="term" value="F:nucleic acid binding"/>
    <property type="evidence" value="ECO:0007669"/>
    <property type="project" value="InterPro"/>
</dbReference>
<gene>
    <name evidence="2" type="ORF">OJ1333_C12.5</name>
</gene>
<dbReference type="InterPro" id="IPR012337">
    <property type="entry name" value="RNaseH-like_sf"/>
</dbReference>
<dbReference type="InterPro" id="IPR036397">
    <property type="entry name" value="RNaseH_sf"/>
</dbReference>